<feature type="repeat" description="TPR" evidence="3">
    <location>
        <begin position="349"/>
        <end position="382"/>
    </location>
</feature>
<feature type="repeat" description="TPR" evidence="3">
    <location>
        <begin position="509"/>
        <end position="542"/>
    </location>
</feature>
<feature type="repeat" description="TPR" evidence="3">
    <location>
        <begin position="315"/>
        <end position="348"/>
    </location>
</feature>
<dbReference type="SUPFAM" id="SSF48452">
    <property type="entry name" value="TPR-like"/>
    <property type="match status" value="3"/>
</dbReference>
<sequence>MRISPKPLPRRQLRPPSNSLLVHLPPVIMLNQVQHYLTKINFLLANQPPQLNMNDKIPDRIHLESAPTAKTLYLPSTQAEPLNLPSSNGASVSATDHFQSASQSASQAEAAVAIKTAERLVLLPNLAASDAEHASRELLQQGNLLLQQGQLDAAITIYRNALQLDPTSVEAYQHLAQALSSQGNLEEAAVCYRRAIELTALTATANTLEANATANPAQNHSEIEAEASLDEAETEEEQPLPWFEEAAFYLQQGKAHCRIQNWDAAITACEQAIQLMGPKTAEAFYMLGQSYQGKGRLDDAKRSYSQALRLQPKQAEVYAYLASVYSEQQEFTKAIECYKQAISLNPKFAGAYWAMGELWQKLGNQEQATNCWYQALQLEPDWGTAREHWRLGTALTEQGKLREAILSFTQAISFDPNFAEAHHNLGIVLGKQGKWQEALKCHRQAVEQDSNNPQLLAGLGRALVALEAWEEASATYQRVTQLNLNGAQGYAVFQHALTQLEYCQRAIVARSYHHMAEGLCQQGKWQEAILCYRQAAERNPRSAQIQAGLGKALARLEQWDAAVAVYQQAMELAPDQTQYYLEFGDVLIQREQLQKQRQRSNSQPTSHTPVKVQEAAKIDSTTEPTFTLL</sequence>
<dbReference type="Pfam" id="PF13414">
    <property type="entry name" value="TPR_11"/>
    <property type="match status" value="3"/>
</dbReference>
<dbReference type="PROSITE" id="PS50005">
    <property type="entry name" value="TPR"/>
    <property type="match status" value="9"/>
</dbReference>
<dbReference type="RefSeq" id="WP_316435711.1">
    <property type="nucleotide sequence ID" value="NZ_CP053587.1"/>
</dbReference>
<dbReference type="PANTHER" id="PTHR44943">
    <property type="entry name" value="CELLULOSE SYNTHASE OPERON PROTEIN C"/>
    <property type="match status" value="1"/>
</dbReference>
<dbReference type="EMBL" id="CP053587">
    <property type="protein sequence ID" value="WNZ27429.1"/>
    <property type="molecule type" value="Genomic_DNA"/>
</dbReference>
<protein>
    <submittedName>
        <fullName evidence="5">Tetratricopeptide repeat protein</fullName>
    </submittedName>
</protein>
<feature type="compositionally biased region" description="Polar residues" evidence="4">
    <location>
        <begin position="599"/>
        <end position="608"/>
    </location>
</feature>
<evidence type="ECO:0000256" key="1">
    <source>
        <dbReference type="ARBA" id="ARBA00022737"/>
    </source>
</evidence>
<keyword evidence="1" id="KW-0677">Repeat</keyword>
<dbReference type="InterPro" id="IPR051685">
    <property type="entry name" value="Ycf3/AcsC/BcsC/TPR_MFPF"/>
</dbReference>
<feature type="repeat" description="TPR" evidence="3">
    <location>
        <begin position="419"/>
        <end position="452"/>
    </location>
</feature>
<feature type="repeat" description="TPR" evidence="3">
    <location>
        <begin position="385"/>
        <end position="418"/>
    </location>
</feature>
<feature type="compositionally biased region" description="Polar residues" evidence="4">
    <location>
        <begin position="619"/>
        <end position="629"/>
    </location>
</feature>
<feature type="repeat" description="TPR" evidence="3">
    <location>
        <begin position="543"/>
        <end position="576"/>
    </location>
</feature>
<feature type="repeat" description="TPR" evidence="3">
    <location>
        <begin position="135"/>
        <end position="168"/>
    </location>
</feature>
<evidence type="ECO:0000256" key="4">
    <source>
        <dbReference type="SAM" id="MobiDB-lite"/>
    </source>
</evidence>
<evidence type="ECO:0000256" key="2">
    <source>
        <dbReference type="ARBA" id="ARBA00022803"/>
    </source>
</evidence>
<reference evidence="5" key="1">
    <citation type="submission" date="2020-05" db="EMBL/GenBank/DDBJ databases">
        <authorList>
            <person name="Zhu T."/>
            <person name="Keshari N."/>
            <person name="Lu X."/>
        </authorList>
    </citation>
    <scope>NUCLEOTIDE SEQUENCE</scope>
    <source>
        <strain evidence="5">NK1-12</strain>
    </source>
</reference>
<dbReference type="AlphaFoldDB" id="A0AA96WLD5"/>
<dbReference type="Pfam" id="PF13432">
    <property type="entry name" value="TPR_16"/>
    <property type="match status" value="1"/>
</dbReference>
<dbReference type="PANTHER" id="PTHR44943:SF8">
    <property type="entry name" value="TPR REPEAT-CONTAINING PROTEIN MJ0263"/>
    <property type="match status" value="1"/>
</dbReference>
<dbReference type="InterPro" id="IPR019734">
    <property type="entry name" value="TPR_rpt"/>
</dbReference>
<proteinExistence type="predicted"/>
<dbReference type="Gene3D" id="1.25.40.10">
    <property type="entry name" value="Tetratricopeptide repeat domain"/>
    <property type="match status" value="5"/>
</dbReference>
<feature type="region of interest" description="Disordered" evidence="4">
    <location>
        <begin position="594"/>
        <end position="629"/>
    </location>
</feature>
<organism evidence="5">
    <name type="scientific">Leptolyngbya sp. NK1-12</name>
    <dbReference type="NCBI Taxonomy" id="2547451"/>
    <lineage>
        <taxon>Bacteria</taxon>
        <taxon>Bacillati</taxon>
        <taxon>Cyanobacteriota</taxon>
        <taxon>Cyanophyceae</taxon>
        <taxon>Leptolyngbyales</taxon>
        <taxon>Leptolyngbyaceae</taxon>
        <taxon>Leptolyngbya group</taxon>
        <taxon>Leptolyngbya</taxon>
    </lineage>
</organism>
<evidence type="ECO:0000313" key="5">
    <source>
        <dbReference type="EMBL" id="WNZ27429.1"/>
    </source>
</evidence>
<gene>
    <name evidence="5" type="ORF">HJG54_31605</name>
</gene>
<feature type="repeat" description="TPR" evidence="3">
    <location>
        <begin position="281"/>
        <end position="314"/>
    </location>
</feature>
<dbReference type="SMART" id="SM00028">
    <property type="entry name" value="TPR"/>
    <property type="match status" value="11"/>
</dbReference>
<keyword evidence="2 3" id="KW-0802">TPR repeat</keyword>
<accession>A0AA96WLD5</accession>
<dbReference type="PROSITE" id="PS50293">
    <property type="entry name" value="TPR_REGION"/>
    <property type="match status" value="2"/>
</dbReference>
<evidence type="ECO:0000256" key="3">
    <source>
        <dbReference type="PROSITE-ProRule" id="PRU00339"/>
    </source>
</evidence>
<name>A0AA96WLD5_9CYAN</name>
<dbReference type="Pfam" id="PF13424">
    <property type="entry name" value="TPR_12"/>
    <property type="match status" value="1"/>
</dbReference>
<feature type="repeat" description="TPR" evidence="3">
    <location>
        <begin position="169"/>
        <end position="202"/>
    </location>
</feature>
<dbReference type="InterPro" id="IPR011990">
    <property type="entry name" value="TPR-like_helical_dom_sf"/>
</dbReference>